<evidence type="ECO:0000256" key="3">
    <source>
        <dbReference type="ARBA" id="ARBA00022679"/>
    </source>
</evidence>
<keyword evidence="11" id="KW-1185">Reference proteome</keyword>
<protein>
    <recommendedName>
        <fullName evidence="1">non-specific serine/threonine protein kinase</fullName>
        <ecNumber evidence="1">2.7.11.1</ecNumber>
    </recommendedName>
</protein>
<keyword evidence="2" id="KW-0723">Serine/threonine-protein kinase</keyword>
<name>A0A3S0ZS44_ELYCH</name>
<comment type="caution">
    <text evidence="10">The sequence shown here is derived from an EMBL/GenBank/DDBJ whole genome shotgun (WGS) entry which is preliminary data.</text>
</comment>
<keyword evidence="3" id="KW-0808">Transferase</keyword>
<keyword evidence="5" id="KW-0418">Kinase</keyword>
<dbReference type="InterPro" id="IPR052239">
    <property type="entry name" value="Ser/Thr-specific_kinases"/>
</dbReference>
<dbReference type="EC" id="2.7.11.1" evidence="1"/>
<dbReference type="Gene3D" id="1.10.510.10">
    <property type="entry name" value="Transferase(Phosphotransferase) domain 1"/>
    <property type="match status" value="1"/>
</dbReference>
<dbReference type="InterPro" id="IPR008271">
    <property type="entry name" value="Ser/Thr_kinase_AS"/>
</dbReference>
<dbReference type="PANTHER" id="PTHR45998">
    <property type="entry name" value="SERINE/THREONINE-PROTEIN KINASE 16"/>
    <property type="match status" value="1"/>
</dbReference>
<keyword evidence="6" id="KW-0067">ATP-binding</keyword>
<dbReference type="InterPro" id="IPR011009">
    <property type="entry name" value="Kinase-like_dom_sf"/>
</dbReference>
<dbReference type="EMBL" id="RQTK01000339">
    <property type="protein sequence ID" value="RUS81398.1"/>
    <property type="molecule type" value="Genomic_DNA"/>
</dbReference>
<evidence type="ECO:0000259" key="9">
    <source>
        <dbReference type="PROSITE" id="PS50011"/>
    </source>
</evidence>
<dbReference type="GO" id="GO:0005524">
    <property type="term" value="F:ATP binding"/>
    <property type="evidence" value="ECO:0007669"/>
    <property type="project" value="UniProtKB-KW"/>
</dbReference>
<evidence type="ECO:0000256" key="2">
    <source>
        <dbReference type="ARBA" id="ARBA00022527"/>
    </source>
</evidence>
<evidence type="ECO:0000256" key="8">
    <source>
        <dbReference type="ARBA" id="ARBA00048679"/>
    </source>
</evidence>
<dbReference type="Proteomes" id="UP000271974">
    <property type="component" value="Unassembled WGS sequence"/>
</dbReference>
<accession>A0A3S0ZS44</accession>
<dbReference type="PROSITE" id="PS00108">
    <property type="entry name" value="PROTEIN_KINASE_ST"/>
    <property type="match status" value="1"/>
</dbReference>
<evidence type="ECO:0000256" key="7">
    <source>
        <dbReference type="ARBA" id="ARBA00047899"/>
    </source>
</evidence>
<dbReference type="Pfam" id="PF00069">
    <property type="entry name" value="Pkinase"/>
    <property type="match status" value="1"/>
</dbReference>
<feature type="domain" description="Protein kinase" evidence="9">
    <location>
        <begin position="17"/>
        <end position="303"/>
    </location>
</feature>
<reference evidence="10 11" key="1">
    <citation type="submission" date="2019-01" db="EMBL/GenBank/DDBJ databases">
        <title>A draft genome assembly of the solar-powered sea slug Elysia chlorotica.</title>
        <authorList>
            <person name="Cai H."/>
            <person name="Li Q."/>
            <person name="Fang X."/>
            <person name="Li J."/>
            <person name="Curtis N.E."/>
            <person name="Altenburger A."/>
            <person name="Shibata T."/>
            <person name="Feng M."/>
            <person name="Maeda T."/>
            <person name="Schwartz J.A."/>
            <person name="Shigenobu S."/>
            <person name="Lundholm N."/>
            <person name="Nishiyama T."/>
            <person name="Yang H."/>
            <person name="Hasebe M."/>
            <person name="Li S."/>
            <person name="Pierce S.K."/>
            <person name="Wang J."/>
        </authorList>
    </citation>
    <scope>NUCLEOTIDE SEQUENCE [LARGE SCALE GENOMIC DNA]</scope>
    <source>
        <strain evidence="10">EC2010</strain>
        <tissue evidence="10">Whole organism of an adult</tissue>
    </source>
</reference>
<dbReference type="AlphaFoldDB" id="A0A3S0ZS44"/>
<dbReference type="SMART" id="SM00220">
    <property type="entry name" value="S_TKc"/>
    <property type="match status" value="1"/>
</dbReference>
<evidence type="ECO:0000256" key="5">
    <source>
        <dbReference type="ARBA" id="ARBA00022777"/>
    </source>
</evidence>
<dbReference type="GO" id="GO:0004674">
    <property type="term" value="F:protein serine/threonine kinase activity"/>
    <property type="evidence" value="ECO:0007669"/>
    <property type="project" value="UniProtKB-KW"/>
</dbReference>
<comment type="catalytic activity">
    <reaction evidence="7">
        <text>L-threonyl-[protein] + ATP = O-phospho-L-threonyl-[protein] + ADP + H(+)</text>
        <dbReference type="Rhea" id="RHEA:46608"/>
        <dbReference type="Rhea" id="RHEA-COMP:11060"/>
        <dbReference type="Rhea" id="RHEA-COMP:11605"/>
        <dbReference type="ChEBI" id="CHEBI:15378"/>
        <dbReference type="ChEBI" id="CHEBI:30013"/>
        <dbReference type="ChEBI" id="CHEBI:30616"/>
        <dbReference type="ChEBI" id="CHEBI:61977"/>
        <dbReference type="ChEBI" id="CHEBI:456216"/>
        <dbReference type="EC" id="2.7.11.1"/>
    </reaction>
</comment>
<sequence>MGCFCGKEALTVEDRKFYLKQRLGEGGFSYVDLVEESATRKAYALKRILCHNEEEESIALQEVEIMRAISHPNVIPLECYCLHKVSYHSKAVDITCEVFLVAPLYKKGTLQNRMDTYKLRGETFREDQIWHWMKGISQGLKALHDHSPPFAHRDLKPDNIMTEDDGTPVVMDLGSAAPSRVEIKTAREATQLQDLAAERCSMLYRPPELFTVETNKKIDERTDIWSLGCVLFALAYLESPFENAYQRGDSLALATMAGKINFPQNSTYSQALQDCISWMVKPKLEDRPFIDAVISRIASQEHVGDNRV</sequence>
<evidence type="ECO:0000313" key="10">
    <source>
        <dbReference type="EMBL" id="RUS81398.1"/>
    </source>
</evidence>
<dbReference type="InterPro" id="IPR000719">
    <property type="entry name" value="Prot_kinase_dom"/>
</dbReference>
<dbReference type="PROSITE" id="PS50011">
    <property type="entry name" value="PROTEIN_KINASE_DOM"/>
    <property type="match status" value="1"/>
</dbReference>
<proteinExistence type="predicted"/>
<comment type="catalytic activity">
    <reaction evidence="8">
        <text>L-seryl-[protein] + ATP = O-phospho-L-seryl-[protein] + ADP + H(+)</text>
        <dbReference type="Rhea" id="RHEA:17989"/>
        <dbReference type="Rhea" id="RHEA-COMP:9863"/>
        <dbReference type="Rhea" id="RHEA-COMP:11604"/>
        <dbReference type="ChEBI" id="CHEBI:15378"/>
        <dbReference type="ChEBI" id="CHEBI:29999"/>
        <dbReference type="ChEBI" id="CHEBI:30616"/>
        <dbReference type="ChEBI" id="CHEBI:83421"/>
        <dbReference type="ChEBI" id="CHEBI:456216"/>
        <dbReference type="EC" id="2.7.11.1"/>
    </reaction>
</comment>
<keyword evidence="4" id="KW-0547">Nucleotide-binding</keyword>
<evidence type="ECO:0000313" key="11">
    <source>
        <dbReference type="Proteomes" id="UP000271974"/>
    </source>
</evidence>
<dbReference type="OrthoDB" id="248923at2759"/>
<dbReference type="PANTHER" id="PTHR45998:SF2">
    <property type="entry name" value="SERINE_THREONINE-PROTEIN KINASE 16"/>
    <property type="match status" value="1"/>
</dbReference>
<evidence type="ECO:0000256" key="1">
    <source>
        <dbReference type="ARBA" id="ARBA00012513"/>
    </source>
</evidence>
<dbReference type="STRING" id="188477.A0A3S0ZS44"/>
<evidence type="ECO:0000256" key="4">
    <source>
        <dbReference type="ARBA" id="ARBA00022741"/>
    </source>
</evidence>
<dbReference type="SUPFAM" id="SSF56112">
    <property type="entry name" value="Protein kinase-like (PK-like)"/>
    <property type="match status" value="1"/>
</dbReference>
<gene>
    <name evidence="10" type="ORF">EGW08_010836</name>
</gene>
<evidence type="ECO:0000256" key="6">
    <source>
        <dbReference type="ARBA" id="ARBA00022840"/>
    </source>
</evidence>
<organism evidence="10 11">
    <name type="scientific">Elysia chlorotica</name>
    <name type="common">Eastern emerald elysia</name>
    <name type="synonym">Sea slug</name>
    <dbReference type="NCBI Taxonomy" id="188477"/>
    <lineage>
        <taxon>Eukaryota</taxon>
        <taxon>Metazoa</taxon>
        <taxon>Spiralia</taxon>
        <taxon>Lophotrochozoa</taxon>
        <taxon>Mollusca</taxon>
        <taxon>Gastropoda</taxon>
        <taxon>Heterobranchia</taxon>
        <taxon>Euthyneura</taxon>
        <taxon>Panpulmonata</taxon>
        <taxon>Sacoglossa</taxon>
        <taxon>Placobranchoidea</taxon>
        <taxon>Plakobranchidae</taxon>
        <taxon>Elysia</taxon>
    </lineage>
</organism>
<dbReference type="GO" id="GO:0005794">
    <property type="term" value="C:Golgi apparatus"/>
    <property type="evidence" value="ECO:0007669"/>
    <property type="project" value="TreeGrafter"/>
</dbReference>